<sequence length="594" mass="65831">MGEYTDLIERNWTPHETPQALPVGKCHIHPATGPHAVSSSLPSWDYVIAWSQKDKALLDSVDYSYPRFFIGKPLRALITRVRERLQISEDAISCMVFPSSQMADYCMRMLKVLCPQPIPELHSARFFLPHDPKPNDGASKRIGFSVVLSPTDVKKQAMGVWMDTGAGMSTRHAELCVKMVDFLASDSSSSSLQTPAPLKYPGNITLDSLFSDAPGDLHDLQARVAQLTTSERRGLRPVKAEDVLICPTGMNAIFVASEALAMMSPDSEVVAYGWLYPETVHVLRKSPWCRVVSFKWGTDDELDELEAMLTSPGHQITALFCELPSNIKFISPNLQRIRSIADRHNLIVACDETAGNFINLDILPYVDMILSSLTKMFSGASDVTGGSIVVNPNSCHYDAIRRSLSTHYSSVHCFPSDIAALKRNSANMANRVHKANSNALAVINVFQQHPSVEHVNHASLGPTSLHYEKVRRRDGGYGNVLSVVFRNLKAAQCFYDSLDVCKGSSFGTNFTIAIPYVQLACYWTQDKCEKYGLPRHIIRISVGLENPVGICRKMSLALEQVERLEEMEADQGTTERFKGMGFLAGRQAVAVGRF</sequence>
<evidence type="ECO:0000313" key="4">
    <source>
        <dbReference type="EMBL" id="KAF4971966.1"/>
    </source>
</evidence>
<dbReference type="GO" id="GO:0030170">
    <property type="term" value="F:pyridoxal phosphate binding"/>
    <property type="evidence" value="ECO:0007669"/>
    <property type="project" value="InterPro"/>
</dbReference>
<protein>
    <recommendedName>
        <fullName evidence="6">Cystathionine gamma-synthase</fullName>
    </recommendedName>
</protein>
<dbReference type="GO" id="GO:0003962">
    <property type="term" value="F:cystathionine gamma-synthase activity"/>
    <property type="evidence" value="ECO:0007669"/>
    <property type="project" value="TreeGrafter"/>
</dbReference>
<reference evidence="4" key="1">
    <citation type="journal article" date="2020" name="BMC Genomics">
        <title>Correction to: Identification and distribution of gene clusters required for synthesis of sphingolipid metabolism inhibitors in diverse species of the filamentous fungus Fusarium.</title>
        <authorList>
            <person name="Kim H.S."/>
            <person name="Lohmar J.M."/>
            <person name="Busman M."/>
            <person name="Brown D.W."/>
            <person name="Naumann T.A."/>
            <person name="Divon H.H."/>
            <person name="Lysoe E."/>
            <person name="Uhlig S."/>
            <person name="Proctor R.H."/>
        </authorList>
    </citation>
    <scope>NUCLEOTIDE SEQUENCE</scope>
    <source>
        <strain evidence="4">NRRL 22465</strain>
    </source>
</reference>
<dbReference type="InterPro" id="IPR000277">
    <property type="entry name" value="Cys/Met-Metab_PyrdxlP-dep_enz"/>
</dbReference>
<dbReference type="InterPro" id="IPR015424">
    <property type="entry name" value="PyrdxlP-dep_Trfase"/>
</dbReference>
<evidence type="ECO:0000256" key="2">
    <source>
        <dbReference type="ARBA" id="ARBA00022898"/>
    </source>
</evidence>
<accession>A0A8H4U911</accession>
<dbReference type="SUPFAM" id="SSF53383">
    <property type="entry name" value="PLP-dependent transferases"/>
    <property type="match status" value="1"/>
</dbReference>
<dbReference type="EMBL" id="JABEYC010000942">
    <property type="protein sequence ID" value="KAF4971966.1"/>
    <property type="molecule type" value="Genomic_DNA"/>
</dbReference>
<keyword evidence="2 3" id="KW-0663">Pyridoxal phosphate</keyword>
<dbReference type="AlphaFoldDB" id="A0A8H4U911"/>
<keyword evidence="5" id="KW-1185">Reference proteome</keyword>
<dbReference type="InterPro" id="IPR015422">
    <property type="entry name" value="PyrdxlP-dep_Trfase_small"/>
</dbReference>
<dbReference type="InterPro" id="IPR015421">
    <property type="entry name" value="PyrdxlP-dep_Trfase_major"/>
</dbReference>
<evidence type="ECO:0000256" key="3">
    <source>
        <dbReference type="RuleBase" id="RU362118"/>
    </source>
</evidence>
<dbReference type="GO" id="GO:0019346">
    <property type="term" value="P:transsulfuration"/>
    <property type="evidence" value="ECO:0007669"/>
    <property type="project" value="InterPro"/>
</dbReference>
<comment type="cofactor">
    <cofactor evidence="1 3">
        <name>pyridoxal 5'-phosphate</name>
        <dbReference type="ChEBI" id="CHEBI:597326"/>
    </cofactor>
</comment>
<evidence type="ECO:0008006" key="6">
    <source>
        <dbReference type="Google" id="ProtNLM"/>
    </source>
</evidence>
<reference evidence="4" key="2">
    <citation type="submission" date="2020-05" db="EMBL/GenBank/DDBJ databases">
        <authorList>
            <person name="Kim H.-S."/>
            <person name="Proctor R.H."/>
            <person name="Brown D.W."/>
        </authorList>
    </citation>
    <scope>NUCLEOTIDE SEQUENCE</scope>
    <source>
        <strain evidence="4">NRRL 22465</strain>
    </source>
</reference>
<evidence type="ECO:0000256" key="1">
    <source>
        <dbReference type="ARBA" id="ARBA00001933"/>
    </source>
</evidence>
<dbReference type="PANTHER" id="PTHR42699:SF1">
    <property type="entry name" value="CYSTATHIONINE GAMMA-SYNTHASE-RELATED"/>
    <property type="match status" value="1"/>
</dbReference>
<dbReference type="Gene3D" id="3.90.1150.10">
    <property type="entry name" value="Aspartate Aminotransferase, domain 1"/>
    <property type="match status" value="1"/>
</dbReference>
<dbReference type="OrthoDB" id="10047078at2759"/>
<organism evidence="4 5">
    <name type="scientific">Fusarium zealandicum</name>
    <dbReference type="NCBI Taxonomy" id="1053134"/>
    <lineage>
        <taxon>Eukaryota</taxon>
        <taxon>Fungi</taxon>
        <taxon>Dikarya</taxon>
        <taxon>Ascomycota</taxon>
        <taxon>Pezizomycotina</taxon>
        <taxon>Sordariomycetes</taxon>
        <taxon>Hypocreomycetidae</taxon>
        <taxon>Hypocreales</taxon>
        <taxon>Nectriaceae</taxon>
        <taxon>Fusarium</taxon>
        <taxon>Fusarium staphyleae species complex</taxon>
    </lineage>
</organism>
<gene>
    <name evidence="4" type="ORF">FZEAL_9704</name>
</gene>
<comment type="caution">
    <text evidence="4">The sequence shown here is derived from an EMBL/GenBank/DDBJ whole genome shotgun (WGS) entry which is preliminary data.</text>
</comment>
<dbReference type="Gene3D" id="3.40.640.10">
    <property type="entry name" value="Type I PLP-dependent aspartate aminotransferase-like (Major domain)"/>
    <property type="match status" value="1"/>
</dbReference>
<dbReference type="Proteomes" id="UP000635477">
    <property type="component" value="Unassembled WGS sequence"/>
</dbReference>
<dbReference type="PANTHER" id="PTHR42699">
    <property type="match status" value="1"/>
</dbReference>
<name>A0A8H4U911_9HYPO</name>
<comment type="similarity">
    <text evidence="3">Belongs to the trans-sulfuration enzymes family.</text>
</comment>
<dbReference type="InterPro" id="IPR051750">
    <property type="entry name" value="Trans-sulfuration_enzymes"/>
</dbReference>
<proteinExistence type="inferred from homology"/>
<evidence type="ECO:0000313" key="5">
    <source>
        <dbReference type="Proteomes" id="UP000635477"/>
    </source>
</evidence>
<dbReference type="Pfam" id="PF01053">
    <property type="entry name" value="Cys_Met_Meta_PP"/>
    <property type="match status" value="1"/>
</dbReference>